<dbReference type="OMA" id="HRNTTAY"/>
<feature type="compositionally biased region" description="Basic and acidic residues" evidence="1">
    <location>
        <begin position="284"/>
        <end position="299"/>
    </location>
</feature>
<dbReference type="KEGG" id="val:VDBG_09571"/>
<name>C9SWS0_VERA1</name>
<feature type="region of interest" description="Disordered" evidence="1">
    <location>
        <begin position="20"/>
        <end position="72"/>
    </location>
</feature>
<dbReference type="GeneID" id="9528081"/>
<dbReference type="AlphaFoldDB" id="C9SWS0"/>
<dbReference type="HOGENOM" id="CLU_630129_0_0_1"/>
<dbReference type="EMBL" id="DS985228">
    <property type="protein sequence ID" value="EEY23461.1"/>
    <property type="molecule type" value="Genomic_DNA"/>
</dbReference>
<dbReference type="STRING" id="526221.C9SWS0"/>
<keyword evidence="2" id="KW-0732">Signal</keyword>
<feature type="chain" id="PRO_5003002708" evidence="2">
    <location>
        <begin position="21"/>
        <end position="462"/>
    </location>
</feature>
<gene>
    <name evidence="3" type="ORF">VDBG_09571</name>
</gene>
<evidence type="ECO:0000256" key="1">
    <source>
        <dbReference type="SAM" id="MobiDB-lite"/>
    </source>
</evidence>
<feature type="region of interest" description="Disordered" evidence="1">
    <location>
        <begin position="281"/>
        <end position="306"/>
    </location>
</feature>
<feature type="compositionally biased region" description="Gly residues" evidence="1">
    <location>
        <begin position="43"/>
        <end position="63"/>
    </location>
</feature>
<dbReference type="Proteomes" id="UP000008698">
    <property type="component" value="Unassembled WGS sequence"/>
</dbReference>
<accession>C9SWS0</accession>
<sequence length="462" mass="50710">MHRSSTLRLLVCLLAGSAAAQRKGGGGGGGGGGSSNDDDDSSTGGGGGDSGGDDSGSGSGSGTDDGSSRPDNSAPCGYFARLETFGLPGLYYNGTLTVRHHITHNTVWDEESEPIDVCDNDDRDVKTSRYPALVLIAPTGNESDTNPMHWVLRGFQPAHEYHALRDAVDFKQRWVYIRSSDFVISNYTREYNTVFSPYWTNRYDDSDATDLEETTRVYWPTNITAEDDGTFSAQAEYAQAPPIINSKDYIGSFPRPGKHTSQYVTVKSVCSMNQRYYEDEEDIDTVRGSDGAKRRRQDDDGFDENGERIWYSSNPTFWLDKGATMEMAGIGADQMTLTLNNSLDKAIPWMGEREGGCSPDEREPFELSNFNPMQSAAYEGQGLRPWNVTLRISLSFEGSIVRENSTTVNGVEGGKLLFNAGYKLDEAIEEEEEEDNKSIAAQAMFKGYAVLIVVMVAGFVAF</sequence>
<dbReference type="OrthoDB" id="5388204at2759"/>
<protein>
    <submittedName>
        <fullName evidence="3">Uncharacterized protein</fullName>
    </submittedName>
</protein>
<feature type="compositionally biased region" description="Gly residues" evidence="1">
    <location>
        <begin position="23"/>
        <end position="34"/>
    </location>
</feature>
<reference evidence="4" key="1">
    <citation type="journal article" date="2011" name="PLoS Pathog.">
        <title>Comparative genomics yields insights into niche adaptation of plant vascular wilt pathogens.</title>
        <authorList>
            <person name="Klosterman S.J."/>
            <person name="Subbarao K.V."/>
            <person name="Kang S."/>
            <person name="Veronese P."/>
            <person name="Gold S.E."/>
            <person name="Thomma B.P.H.J."/>
            <person name="Chen Z."/>
            <person name="Henrissat B."/>
            <person name="Lee Y.-H."/>
            <person name="Park J."/>
            <person name="Garcia-Pedrajas M.D."/>
            <person name="Barbara D.J."/>
            <person name="Anchieta A."/>
            <person name="de Jonge R."/>
            <person name="Santhanam P."/>
            <person name="Maruthachalam K."/>
            <person name="Atallah Z."/>
            <person name="Amyotte S.G."/>
            <person name="Paz Z."/>
            <person name="Inderbitzin P."/>
            <person name="Hayes R.J."/>
            <person name="Heiman D.I."/>
            <person name="Young S."/>
            <person name="Zeng Q."/>
            <person name="Engels R."/>
            <person name="Galagan J."/>
            <person name="Cuomo C.A."/>
            <person name="Dobinson K.F."/>
            <person name="Ma L.-J."/>
        </authorList>
    </citation>
    <scope>NUCLEOTIDE SEQUENCE [LARGE SCALE GENOMIC DNA]</scope>
    <source>
        <strain evidence="4">VaMs.102 / ATCC MYA-4576 / FGSC 10136</strain>
    </source>
</reference>
<evidence type="ECO:0000313" key="4">
    <source>
        <dbReference type="Proteomes" id="UP000008698"/>
    </source>
</evidence>
<evidence type="ECO:0000313" key="3">
    <source>
        <dbReference type="EMBL" id="EEY23461.1"/>
    </source>
</evidence>
<proteinExistence type="predicted"/>
<dbReference type="RefSeq" id="XP_003000376.1">
    <property type="nucleotide sequence ID" value="XM_003000330.1"/>
</dbReference>
<keyword evidence="4" id="KW-1185">Reference proteome</keyword>
<feature type="signal peptide" evidence="2">
    <location>
        <begin position="1"/>
        <end position="20"/>
    </location>
</feature>
<organism evidence="4">
    <name type="scientific">Verticillium alfalfae (strain VaMs.102 / ATCC MYA-4576 / FGSC 10136)</name>
    <name type="common">Verticillium wilt of alfalfa</name>
    <name type="synonym">Verticillium albo-atrum</name>
    <dbReference type="NCBI Taxonomy" id="526221"/>
    <lineage>
        <taxon>Eukaryota</taxon>
        <taxon>Fungi</taxon>
        <taxon>Dikarya</taxon>
        <taxon>Ascomycota</taxon>
        <taxon>Pezizomycotina</taxon>
        <taxon>Sordariomycetes</taxon>
        <taxon>Hypocreomycetidae</taxon>
        <taxon>Glomerellales</taxon>
        <taxon>Plectosphaerellaceae</taxon>
        <taxon>Verticillium</taxon>
    </lineage>
</organism>
<dbReference type="eggNOG" id="ENOG502SX2V">
    <property type="taxonomic scope" value="Eukaryota"/>
</dbReference>
<evidence type="ECO:0000256" key="2">
    <source>
        <dbReference type="SAM" id="SignalP"/>
    </source>
</evidence>